<protein>
    <submittedName>
        <fullName evidence="1">Uncharacterized protein</fullName>
    </submittedName>
</protein>
<name>A0A7S3NBX4_9SPIT</name>
<proteinExistence type="predicted"/>
<organism evidence="1">
    <name type="scientific">Euplotes harpa</name>
    <dbReference type="NCBI Taxonomy" id="151035"/>
    <lineage>
        <taxon>Eukaryota</taxon>
        <taxon>Sar</taxon>
        <taxon>Alveolata</taxon>
        <taxon>Ciliophora</taxon>
        <taxon>Intramacronucleata</taxon>
        <taxon>Spirotrichea</taxon>
        <taxon>Hypotrichia</taxon>
        <taxon>Euplotida</taxon>
        <taxon>Euplotidae</taxon>
        <taxon>Euplotes</taxon>
    </lineage>
</organism>
<dbReference type="EMBL" id="HBII01026927">
    <property type="protein sequence ID" value="CAE0352350.1"/>
    <property type="molecule type" value="Transcribed_RNA"/>
</dbReference>
<evidence type="ECO:0000313" key="1">
    <source>
        <dbReference type="EMBL" id="CAE0352350.1"/>
    </source>
</evidence>
<gene>
    <name evidence="1" type="ORF">EHAR0213_LOCUS11266</name>
</gene>
<sequence length="99" mass="11092">MLLPWLFDEVGRPHHLFQESKLLEPGGEPLELGFEAVVFHGFFDALELIDREVNGADFAARICNIEELVDSVKVTVFADGPAGFDNTVVFFLRLLTNLD</sequence>
<reference evidence="1" key="1">
    <citation type="submission" date="2021-01" db="EMBL/GenBank/DDBJ databases">
        <authorList>
            <person name="Corre E."/>
            <person name="Pelletier E."/>
            <person name="Niang G."/>
            <person name="Scheremetjew M."/>
            <person name="Finn R."/>
            <person name="Kale V."/>
            <person name="Holt S."/>
            <person name="Cochrane G."/>
            <person name="Meng A."/>
            <person name="Brown T."/>
            <person name="Cohen L."/>
        </authorList>
    </citation>
    <scope>NUCLEOTIDE SEQUENCE</scope>
    <source>
        <strain evidence="1">FSP1.4</strain>
    </source>
</reference>
<accession>A0A7S3NBX4</accession>
<dbReference type="AlphaFoldDB" id="A0A7S3NBX4"/>